<dbReference type="VEuPathDB" id="TriTrypDB:ECC02_001848"/>
<protein>
    <recommendedName>
        <fullName evidence="4">Tetratricopeptide repeat-containing protein</fullName>
    </recommendedName>
</protein>
<reference evidence="2 3" key="1">
    <citation type="journal article" date="2019" name="Genome Biol. Evol.">
        <title>Nanopore Sequencing Significantly Improves Genome Assembly of the Protozoan Parasite Trypanosoma cruzi.</title>
        <authorList>
            <person name="Diaz-Viraque F."/>
            <person name="Pita S."/>
            <person name="Greif G."/>
            <person name="de Souza R.C.M."/>
            <person name="Iraola G."/>
            <person name="Robello C."/>
        </authorList>
    </citation>
    <scope>NUCLEOTIDE SEQUENCE [LARGE SCALE GENOMIC DNA]</scope>
    <source>
        <strain evidence="2 3">Berenice</strain>
    </source>
</reference>
<dbReference type="PROSITE" id="PS50005">
    <property type="entry name" value="TPR"/>
    <property type="match status" value="1"/>
</dbReference>
<dbReference type="VEuPathDB" id="TriTrypDB:BCY84_10812"/>
<gene>
    <name evidence="2" type="ORF">ECC02_001848</name>
</gene>
<evidence type="ECO:0000256" key="1">
    <source>
        <dbReference type="PROSITE-ProRule" id="PRU00339"/>
    </source>
</evidence>
<dbReference type="PANTHER" id="PTHR45153">
    <property type="entry name" value="TETRATRICOPEPTIDE REPEAT PROTEIN 16"/>
    <property type="match status" value="1"/>
</dbReference>
<proteinExistence type="predicted"/>
<organism evidence="2 3">
    <name type="scientific">Trypanosoma cruzi</name>
    <dbReference type="NCBI Taxonomy" id="5693"/>
    <lineage>
        <taxon>Eukaryota</taxon>
        <taxon>Discoba</taxon>
        <taxon>Euglenozoa</taxon>
        <taxon>Kinetoplastea</taxon>
        <taxon>Metakinetoplastina</taxon>
        <taxon>Trypanosomatida</taxon>
        <taxon>Trypanosomatidae</taxon>
        <taxon>Trypanosoma</taxon>
        <taxon>Schizotrypanum</taxon>
    </lineage>
</organism>
<dbReference type="SMART" id="SM00028">
    <property type="entry name" value="TPR"/>
    <property type="match status" value="8"/>
</dbReference>
<sequence>MASVFLFFLSDYRNATTKILLVICVARTCPFEMTDYPGKKGVGKESLTSFEMGELRYQQGLLLAQQGRLREAINAFGKASFFLPHKPQPFFAAAECFVSLCDFKGAVKQYRRALWLLRPRDDTESVEHPFGSALQPEKPSRCSDFSGRVSAFSIIEGEKDEGRESDHNDDFMLSTTDSSSRIATAEATPPPSAFRARAAAAAGDDRAIAGAVKTRLAGILDALSIVLFNVKDYGQALRFADDSLELCEHPQVMLHRCAYLVALERSDEAEKALEKHLKEHPCFFIESSSLLVHLYCQRQAFRHAKELLESVPLNDRQHAQIVLAQRIFDDAYSVFRQRSIDQSDVQGLTRCLGVFPEDPALSFERAKYHISKGMDKKAVPDLFRCIKISDGSYKNAVELMTETLFRLGAGRDGKDGIKDAIEYYSTSLLWHADNIPVLLARGDCYAKLGDYKNALQDFLSVERIFPKHSGATERIARLHDVWGTEFHARGKLEEAEQEFSRAIATCETEPLFYYHRARCRFDMGEPRYALRDVLSCRELNAEDPVIRDFVHAHLSFMTQGSEGQSSGSANLPKVLLHATRRAIALYGNDAANAARRLRQQRSEQLQALEQEEHNAVALRDAGDARRGKLPALLGVKTSHTAVLGGVLTCSKVQMSTPEGKLKSQVQGRSRLRGKN</sequence>
<evidence type="ECO:0008006" key="4">
    <source>
        <dbReference type="Google" id="ProtNLM"/>
    </source>
</evidence>
<evidence type="ECO:0000313" key="2">
    <source>
        <dbReference type="EMBL" id="KAF5224915.1"/>
    </source>
</evidence>
<dbReference type="AlphaFoldDB" id="A0A7J6YE57"/>
<evidence type="ECO:0000313" key="3">
    <source>
        <dbReference type="Proteomes" id="UP000583944"/>
    </source>
</evidence>
<dbReference type="Gene3D" id="1.25.40.10">
    <property type="entry name" value="Tetratricopeptide repeat domain"/>
    <property type="match status" value="4"/>
</dbReference>
<dbReference type="PANTHER" id="PTHR45153:SF1">
    <property type="entry name" value="TETRATRICOPEPTIDE REPEAT PROTEIN 16"/>
    <property type="match status" value="1"/>
</dbReference>
<name>A0A7J6YE57_TRYCR</name>
<comment type="caution">
    <text evidence="2">The sequence shown here is derived from an EMBL/GenBank/DDBJ whole genome shotgun (WGS) entry which is preliminary data.</text>
</comment>
<keyword evidence="1" id="KW-0802">TPR repeat</keyword>
<dbReference type="Pfam" id="PF13181">
    <property type="entry name" value="TPR_8"/>
    <property type="match status" value="1"/>
</dbReference>
<dbReference type="InterPro" id="IPR011990">
    <property type="entry name" value="TPR-like_helical_dom_sf"/>
</dbReference>
<dbReference type="EMBL" id="JABDHM010000009">
    <property type="protein sequence ID" value="KAF5224915.1"/>
    <property type="molecule type" value="Genomic_DNA"/>
</dbReference>
<dbReference type="Proteomes" id="UP000583944">
    <property type="component" value="Unassembled WGS sequence"/>
</dbReference>
<dbReference type="InterPro" id="IPR019734">
    <property type="entry name" value="TPR_rpt"/>
</dbReference>
<accession>A0A7J6YE57</accession>
<feature type="repeat" description="TPR" evidence="1">
    <location>
        <begin position="435"/>
        <end position="468"/>
    </location>
</feature>
<dbReference type="SUPFAM" id="SSF48452">
    <property type="entry name" value="TPR-like"/>
    <property type="match status" value="2"/>
</dbReference>